<protein>
    <recommendedName>
        <fullName evidence="3">Methyltransferase type 11 domain-containing protein</fullName>
    </recommendedName>
</protein>
<dbReference type="Gene3D" id="3.40.50.150">
    <property type="entry name" value="Vaccinia Virus protein VP39"/>
    <property type="match status" value="1"/>
</dbReference>
<dbReference type="OrthoDB" id="6483280at2759"/>
<dbReference type="EMBL" id="OC866518">
    <property type="protein sequence ID" value="CAD7633000.1"/>
    <property type="molecule type" value="Genomic_DNA"/>
</dbReference>
<dbReference type="Proteomes" id="UP000759131">
    <property type="component" value="Unassembled WGS sequence"/>
</dbReference>
<organism evidence="1">
    <name type="scientific">Medioppia subpectinata</name>
    <dbReference type="NCBI Taxonomy" id="1979941"/>
    <lineage>
        <taxon>Eukaryota</taxon>
        <taxon>Metazoa</taxon>
        <taxon>Ecdysozoa</taxon>
        <taxon>Arthropoda</taxon>
        <taxon>Chelicerata</taxon>
        <taxon>Arachnida</taxon>
        <taxon>Acari</taxon>
        <taxon>Acariformes</taxon>
        <taxon>Sarcoptiformes</taxon>
        <taxon>Oribatida</taxon>
        <taxon>Brachypylina</taxon>
        <taxon>Oppioidea</taxon>
        <taxon>Oppiidae</taxon>
        <taxon>Medioppia</taxon>
    </lineage>
</organism>
<reference evidence="1" key="1">
    <citation type="submission" date="2020-11" db="EMBL/GenBank/DDBJ databases">
        <authorList>
            <person name="Tran Van P."/>
        </authorList>
    </citation>
    <scope>NUCLEOTIDE SEQUENCE</scope>
</reference>
<keyword evidence="2" id="KW-1185">Reference proteome</keyword>
<name>A0A7R9Q616_9ACAR</name>
<dbReference type="SUPFAM" id="SSF53335">
    <property type="entry name" value="S-adenosyl-L-methionine-dependent methyltransferases"/>
    <property type="match status" value="1"/>
</dbReference>
<evidence type="ECO:0000313" key="2">
    <source>
        <dbReference type="Proteomes" id="UP000759131"/>
    </source>
</evidence>
<evidence type="ECO:0008006" key="3">
    <source>
        <dbReference type="Google" id="ProtNLM"/>
    </source>
</evidence>
<dbReference type="InterPro" id="IPR029063">
    <property type="entry name" value="SAM-dependent_MTases_sf"/>
</dbReference>
<sequence>MANTDYYVQDITQERNQWDKSVQKLAGKVSLIFSNCSMHWVRESDTAAHNMAKLLSNNGIIIMNIIYCGHIYRSLGADRRAELERRLRYPNAQQMIGQWVTAFNSAGLTRIEIKYREQNHILPAKMYNETIQFSVNWFKRYLTDSTGDEDMDQVIRELIYKERVRAVSEKSPNGEDMIELKTQVWDFVVKK</sequence>
<dbReference type="AlphaFoldDB" id="A0A7R9Q616"/>
<accession>A0A7R9Q616</accession>
<dbReference type="EMBL" id="CAJPIZ010011943">
    <property type="protein sequence ID" value="CAG2113430.1"/>
    <property type="molecule type" value="Genomic_DNA"/>
</dbReference>
<proteinExistence type="predicted"/>
<gene>
    <name evidence="1" type="ORF">OSB1V03_LOCUS13399</name>
</gene>
<evidence type="ECO:0000313" key="1">
    <source>
        <dbReference type="EMBL" id="CAD7633000.1"/>
    </source>
</evidence>